<evidence type="ECO:0000256" key="2">
    <source>
        <dbReference type="ARBA" id="ARBA00005811"/>
    </source>
</evidence>
<protein>
    <submittedName>
        <fullName evidence="8">Biopolymer transporter ExbD</fullName>
    </submittedName>
</protein>
<evidence type="ECO:0000256" key="3">
    <source>
        <dbReference type="ARBA" id="ARBA00022475"/>
    </source>
</evidence>
<dbReference type="PANTHER" id="PTHR30558:SF3">
    <property type="entry name" value="BIOPOLYMER TRANSPORT PROTEIN EXBD-RELATED"/>
    <property type="match status" value="1"/>
</dbReference>
<dbReference type="PANTHER" id="PTHR30558">
    <property type="entry name" value="EXBD MEMBRANE COMPONENT OF PMF-DRIVEN MACROMOLECULE IMPORT SYSTEM"/>
    <property type="match status" value="1"/>
</dbReference>
<evidence type="ECO:0000256" key="1">
    <source>
        <dbReference type="ARBA" id="ARBA00004162"/>
    </source>
</evidence>
<keyword evidence="7" id="KW-0813">Transport</keyword>
<evidence type="ECO:0000313" key="9">
    <source>
        <dbReference type="Proteomes" id="UP001501496"/>
    </source>
</evidence>
<name>A0ABP8C2A0_9FLAO</name>
<dbReference type="Pfam" id="PF02472">
    <property type="entry name" value="ExbD"/>
    <property type="match status" value="1"/>
</dbReference>
<keyword evidence="5" id="KW-1133">Transmembrane helix</keyword>
<sequence>MRRTKLLPEVNAGSMADIAFLLLVFFLVTAVIPKDQGIQRKLPKECPPGIDCSGDIYERNILRIAINSENEIMVNNLVTPINEVKNITKTFIDNNGNGSCTYCSGNKSNISSDHPTKAIISLQNTKLTSYSKFIAVQDEITKAYFELRSKYSENVLKKSPEMLSEEDIKTLKKVYPFILSETEIK</sequence>
<comment type="subcellular location">
    <subcellularLocation>
        <location evidence="1">Cell membrane</location>
        <topology evidence="1">Single-pass membrane protein</topology>
    </subcellularLocation>
    <subcellularLocation>
        <location evidence="7">Cell membrane</location>
        <topology evidence="7">Single-pass type II membrane protein</topology>
    </subcellularLocation>
</comment>
<accession>A0ABP8C2A0</accession>
<dbReference type="EMBL" id="BAABCA010000001">
    <property type="protein sequence ID" value="GAA4232366.1"/>
    <property type="molecule type" value="Genomic_DNA"/>
</dbReference>
<dbReference type="RefSeq" id="WP_344786678.1">
    <property type="nucleotide sequence ID" value="NZ_BAABCA010000001.1"/>
</dbReference>
<evidence type="ECO:0000313" key="8">
    <source>
        <dbReference type="EMBL" id="GAA4232366.1"/>
    </source>
</evidence>
<evidence type="ECO:0000256" key="4">
    <source>
        <dbReference type="ARBA" id="ARBA00022692"/>
    </source>
</evidence>
<gene>
    <name evidence="8" type="ORF">GCM10022291_07020</name>
</gene>
<comment type="similarity">
    <text evidence="2 7">Belongs to the ExbD/TolR family.</text>
</comment>
<organism evidence="8 9">
    <name type="scientific">Postechiella marina</name>
    <dbReference type="NCBI Taxonomy" id="943941"/>
    <lineage>
        <taxon>Bacteria</taxon>
        <taxon>Pseudomonadati</taxon>
        <taxon>Bacteroidota</taxon>
        <taxon>Flavobacteriia</taxon>
        <taxon>Flavobacteriales</taxon>
        <taxon>Flavobacteriaceae</taxon>
        <taxon>Postechiella</taxon>
    </lineage>
</organism>
<evidence type="ECO:0000256" key="5">
    <source>
        <dbReference type="ARBA" id="ARBA00022989"/>
    </source>
</evidence>
<keyword evidence="3" id="KW-1003">Cell membrane</keyword>
<dbReference type="InterPro" id="IPR003400">
    <property type="entry name" value="ExbD"/>
</dbReference>
<proteinExistence type="inferred from homology"/>
<keyword evidence="6" id="KW-0472">Membrane</keyword>
<evidence type="ECO:0000256" key="7">
    <source>
        <dbReference type="RuleBase" id="RU003879"/>
    </source>
</evidence>
<comment type="caution">
    <text evidence="8">The sequence shown here is derived from an EMBL/GenBank/DDBJ whole genome shotgun (WGS) entry which is preliminary data.</text>
</comment>
<keyword evidence="4 7" id="KW-0812">Transmembrane</keyword>
<evidence type="ECO:0000256" key="6">
    <source>
        <dbReference type="ARBA" id="ARBA00023136"/>
    </source>
</evidence>
<dbReference type="Proteomes" id="UP001501496">
    <property type="component" value="Unassembled WGS sequence"/>
</dbReference>
<reference evidence="9" key="1">
    <citation type="journal article" date="2019" name="Int. J. Syst. Evol. Microbiol.">
        <title>The Global Catalogue of Microorganisms (GCM) 10K type strain sequencing project: providing services to taxonomists for standard genome sequencing and annotation.</title>
        <authorList>
            <consortium name="The Broad Institute Genomics Platform"/>
            <consortium name="The Broad Institute Genome Sequencing Center for Infectious Disease"/>
            <person name="Wu L."/>
            <person name="Ma J."/>
        </authorList>
    </citation>
    <scope>NUCLEOTIDE SEQUENCE [LARGE SCALE GENOMIC DNA]</scope>
    <source>
        <strain evidence="9">JCM 17630</strain>
    </source>
</reference>
<keyword evidence="7" id="KW-0653">Protein transport</keyword>
<keyword evidence="9" id="KW-1185">Reference proteome</keyword>